<reference evidence="2" key="2">
    <citation type="submission" date="2020-02" db="EMBL/GenBank/DDBJ databases">
        <authorList>
            <consortium name="NCBI Pathogen Detection Project"/>
        </authorList>
    </citation>
    <scope>NUCLEOTIDE SEQUENCE</scope>
    <source>
        <strain evidence="2">MA.110 VAN-23</strain>
    </source>
</reference>
<gene>
    <name evidence="2" type="ORF">G9E89_002311</name>
</gene>
<feature type="transmembrane region" description="Helical" evidence="1">
    <location>
        <begin position="235"/>
        <end position="255"/>
    </location>
</feature>
<evidence type="ECO:0000256" key="1">
    <source>
        <dbReference type="SAM" id="Phobius"/>
    </source>
</evidence>
<dbReference type="Pfam" id="PF14897">
    <property type="entry name" value="EpsG"/>
    <property type="match status" value="1"/>
</dbReference>
<feature type="transmembrane region" description="Helical" evidence="1">
    <location>
        <begin position="87"/>
        <end position="106"/>
    </location>
</feature>
<feature type="transmembrane region" description="Helical" evidence="1">
    <location>
        <begin position="267"/>
        <end position="288"/>
    </location>
</feature>
<sequence length="360" mass="40572">MIETYLTYNTILLCGILISLAIGFVNKGKYTVYLMLFMALFIPAALRYGVGLDFFNYVDIFNRPDYYQDDIEIGFYLIVKTLSILGFGYQSLFVICSALTIFFFILSIDKSSAWASSLVFICTLYLSSYCLLRQILAVAILMYSCRLWIDDKKIKSIIFILLACSMHYSAVLFIPIVIVSSIFKLTTYRALFIMVFITMFVFALHGVDLIFNNKIFLNSKYGSYVSSSFNKETDIGSGIGVIIQMMMPISVAIMSNKILALNKKNNIVIFTTIAFFASYLLATQVYIFGRMADVFSFSLIFAAPLLLKSARSKLSKIAFIGIIILYVPLMQATIKNNNYNNNELSGSGLGIAPYKTVFDK</sequence>
<keyword evidence="1" id="KW-1133">Transmembrane helix</keyword>
<proteinExistence type="predicted"/>
<organism evidence="2">
    <name type="scientific">Salmonella enterica</name>
    <name type="common">Salmonella choleraesuis</name>
    <dbReference type="NCBI Taxonomy" id="28901"/>
    <lineage>
        <taxon>Bacteria</taxon>
        <taxon>Pseudomonadati</taxon>
        <taxon>Pseudomonadota</taxon>
        <taxon>Gammaproteobacteria</taxon>
        <taxon>Enterobacterales</taxon>
        <taxon>Enterobacteriaceae</taxon>
        <taxon>Salmonella</taxon>
    </lineage>
</organism>
<evidence type="ECO:0000313" key="2">
    <source>
        <dbReference type="EMBL" id="HAF5771108.1"/>
    </source>
</evidence>
<keyword evidence="1" id="KW-0812">Transmembrane</keyword>
<feature type="transmembrane region" description="Helical" evidence="1">
    <location>
        <begin position="156"/>
        <end position="179"/>
    </location>
</feature>
<feature type="transmembrane region" description="Helical" evidence="1">
    <location>
        <begin position="294"/>
        <end position="310"/>
    </location>
</feature>
<accession>A0A749LHN3</accession>
<feature type="transmembrane region" description="Helical" evidence="1">
    <location>
        <begin position="317"/>
        <end position="334"/>
    </location>
</feature>
<feature type="transmembrane region" description="Helical" evidence="1">
    <location>
        <begin position="118"/>
        <end position="144"/>
    </location>
</feature>
<reference evidence="2" key="1">
    <citation type="journal article" date="2018" name="Genome Biol.">
        <title>SKESA: strategic k-mer extension for scrupulous assemblies.</title>
        <authorList>
            <person name="Souvorov A."/>
            <person name="Agarwala R."/>
            <person name="Lipman D.J."/>
        </authorList>
    </citation>
    <scope>NUCLEOTIDE SEQUENCE</scope>
    <source>
        <strain evidence="2">MA.110 VAN-23</strain>
    </source>
</reference>
<feature type="transmembrane region" description="Helical" evidence="1">
    <location>
        <begin position="191"/>
        <end position="211"/>
    </location>
</feature>
<comment type="caution">
    <text evidence="2">The sequence shown here is derived from an EMBL/GenBank/DDBJ whole genome shotgun (WGS) entry which is preliminary data.</text>
</comment>
<dbReference type="AlphaFoldDB" id="A0A749LHN3"/>
<protein>
    <submittedName>
        <fullName evidence="2">EpsG family protein</fullName>
    </submittedName>
</protein>
<feature type="transmembrane region" description="Helical" evidence="1">
    <location>
        <begin position="32"/>
        <end position="50"/>
    </location>
</feature>
<dbReference type="InterPro" id="IPR049458">
    <property type="entry name" value="EpsG-like"/>
</dbReference>
<dbReference type="EMBL" id="DAAVTD010000005">
    <property type="protein sequence ID" value="HAF5771108.1"/>
    <property type="molecule type" value="Genomic_DNA"/>
</dbReference>
<feature type="transmembrane region" description="Helical" evidence="1">
    <location>
        <begin position="6"/>
        <end position="25"/>
    </location>
</feature>
<name>A0A749LHN3_SALER</name>
<keyword evidence="1" id="KW-0472">Membrane</keyword>